<sequence>MELLKVILAGILGTLLMTAFSYLIPRLRAKQFREPQLLNMILRRSTSDSMNPSNNSLIGWVVHFSIGIILMTLFYMFHLIFTFKISFFSIFIYGIFAGSLSILSWYLMFSLSNNPAEITMKEFYFQLLIAHILFATGAVIFMI</sequence>
<keyword evidence="1" id="KW-0812">Transmembrane</keyword>
<comment type="caution">
    <text evidence="2">The sequence shown here is derived from an EMBL/GenBank/DDBJ whole genome shotgun (WGS) entry which is preliminary data.</text>
</comment>
<dbReference type="EMBL" id="VHSF01000003">
    <property type="protein sequence ID" value="TRO64388.1"/>
    <property type="molecule type" value="Genomic_DNA"/>
</dbReference>
<evidence type="ECO:0000313" key="3">
    <source>
        <dbReference type="Proteomes" id="UP000315131"/>
    </source>
</evidence>
<feature type="transmembrane region" description="Helical" evidence="1">
    <location>
        <begin position="87"/>
        <end position="111"/>
    </location>
</feature>
<organism evidence="2 3">
    <name type="scientific">Christiangramia sabulilitoris</name>
    <dbReference type="NCBI Taxonomy" id="2583991"/>
    <lineage>
        <taxon>Bacteria</taxon>
        <taxon>Pseudomonadati</taxon>
        <taxon>Bacteroidota</taxon>
        <taxon>Flavobacteriia</taxon>
        <taxon>Flavobacteriales</taxon>
        <taxon>Flavobacteriaceae</taxon>
        <taxon>Christiangramia</taxon>
    </lineage>
</organism>
<evidence type="ECO:0000256" key="1">
    <source>
        <dbReference type="SAM" id="Phobius"/>
    </source>
</evidence>
<dbReference type="AlphaFoldDB" id="A0A550I0P2"/>
<name>A0A550I0P2_9FLAO</name>
<evidence type="ECO:0008006" key="4">
    <source>
        <dbReference type="Google" id="ProtNLM"/>
    </source>
</evidence>
<keyword evidence="1" id="KW-1133">Transmembrane helix</keyword>
<protein>
    <recommendedName>
        <fullName evidence="4">DUF2938 domain-containing protein</fullName>
    </recommendedName>
</protein>
<keyword evidence="1" id="KW-0472">Membrane</keyword>
<feature type="transmembrane region" description="Helical" evidence="1">
    <location>
        <begin position="123"/>
        <end position="142"/>
    </location>
</feature>
<feature type="transmembrane region" description="Helical" evidence="1">
    <location>
        <begin position="57"/>
        <end position="81"/>
    </location>
</feature>
<keyword evidence="3" id="KW-1185">Reference proteome</keyword>
<accession>A0A550I0P2</accession>
<dbReference type="OrthoDB" id="673991at2"/>
<reference evidence="2 3" key="1">
    <citation type="submission" date="2019-06" db="EMBL/GenBank/DDBJ databases">
        <title>Gramella sabulilitoris sp. nov., isolated from a marine sand.</title>
        <authorList>
            <person name="Yoon J.-H."/>
        </authorList>
    </citation>
    <scope>NUCLEOTIDE SEQUENCE [LARGE SCALE GENOMIC DNA]</scope>
    <source>
        <strain evidence="2 3">HSMS-1</strain>
    </source>
</reference>
<evidence type="ECO:0000313" key="2">
    <source>
        <dbReference type="EMBL" id="TRO64388.1"/>
    </source>
</evidence>
<gene>
    <name evidence="2" type="ORF">FGM01_12925</name>
</gene>
<dbReference type="RefSeq" id="WP_143411583.1">
    <property type="nucleotide sequence ID" value="NZ_VHSF01000003.1"/>
</dbReference>
<feature type="transmembrane region" description="Helical" evidence="1">
    <location>
        <begin position="6"/>
        <end position="24"/>
    </location>
</feature>
<dbReference type="Proteomes" id="UP000315131">
    <property type="component" value="Unassembled WGS sequence"/>
</dbReference>
<proteinExistence type="predicted"/>